<keyword evidence="3" id="KW-0548">Nucleotidyltransferase</keyword>
<dbReference type="SUPFAM" id="SSF56672">
    <property type="entry name" value="DNA/RNA polymerases"/>
    <property type="match status" value="1"/>
</dbReference>
<keyword evidence="4" id="KW-0693">Viral RNA replication</keyword>
<gene>
    <name evidence="6" type="primary">RdRp</name>
</gene>
<feature type="domain" description="RNA-directed RNA polymerase C-terminal" evidence="5">
    <location>
        <begin position="356"/>
        <end position="619"/>
    </location>
</feature>
<dbReference type="EMBL" id="LC517380">
    <property type="protein sequence ID" value="BBU59840.1"/>
    <property type="molecule type" value="Genomic_RNA"/>
</dbReference>
<evidence type="ECO:0000256" key="4">
    <source>
        <dbReference type="ARBA" id="ARBA00022953"/>
    </source>
</evidence>
<dbReference type="Pfam" id="PF00680">
    <property type="entry name" value="RdRP_1"/>
    <property type="match status" value="1"/>
</dbReference>
<dbReference type="GO" id="GO:0006351">
    <property type="term" value="P:DNA-templated transcription"/>
    <property type="evidence" value="ECO:0007669"/>
    <property type="project" value="InterPro"/>
</dbReference>
<name>A0A6F8QGM3_9VIRU</name>
<protein>
    <submittedName>
        <fullName evidence="6">RNA dependent RNA polymerase</fullName>
    </submittedName>
</protein>
<keyword evidence="1" id="KW-0696">RNA-directed RNA polymerase</keyword>
<keyword evidence="2" id="KW-0808">Transferase</keyword>
<organism evidence="6">
    <name type="scientific">Rosellinia necatrix partitivirus 16</name>
    <dbReference type="NCBI Taxonomy" id="2699384"/>
    <lineage>
        <taxon>Viruses</taxon>
        <taxon>Riboviria</taxon>
        <taxon>Orthornavirae</taxon>
        <taxon>Pisuviricota</taxon>
        <taxon>Duplopiviricetes</taxon>
        <taxon>Durnavirales</taxon>
        <taxon>Partitiviridae</taxon>
    </lineage>
</organism>
<accession>A0A6F8QGM3</accession>
<evidence type="ECO:0000259" key="5">
    <source>
        <dbReference type="Pfam" id="PF00680"/>
    </source>
</evidence>
<dbReference type="InterPro" id="IPR001205">
    <property type="entry name" value="RNA-dir_pol_C"/>
</dbReference>
<dbReference type="InterPro" id="IPR043502">
    <property type="entry name" value="DNA/RNA_pol_sf"/>
</dbReference>
<sequence>MPVFSKLADLPSAQAVYSNVRSYFNERMSQSKLQWKIFQQEQKDPDEILARTQDSENLRIYNSFRSRFTERQQKDILDQEFQNLRANYETSNQRRNEPFEFYEPRDLNELPENRLPQPGIRAVPLKYHKGQTTVATDEVPESGFKIDPLLQELLIRKYPEYLWIPKRYCRPLGTTDATFSDFNREQKPSLPIPTERKERILSHILKRLHAEPYLPLHFVDTQWAKLPLPTGTGYNNRHNYKTNAHANFSHPKEYADKRTSKGYYINAFLEKSRTLVHFIKDQGYPFLWTWKSETPSDDEMLAFMRRLNRFFNEYPTLLFTRNHISDRDGNLKQRPVYAVDELFILLEIMLTFPLLVQARAPECCIMYGLETIRGSSHYIDSVAKSYDSFFTIDWSQFDQRLPRVITDIYYTDFLERLIVINHGYQPTYDYPTYPDLTPEMMFERMDNTLNFLHTWYNNMTFLSLDGFAYRRTHAGVPSGLFNTQYLDSFGNLFLILDGFMEYGFSDDQIDAILLFVMGDDNSGMTPLTITSLSNFLTWFETYALARYNMVLSKTKSVITIMRSKIETLSYAANNGNPIRPVEKLVAQLLYPERGLDARYMSARSIGLAYASAGSDRTFYALCRDVYHTFLPYADLSSDIDLMRTKSMLPGYLKALDPEDIPFSFMEFPTLDKIRQQYSKYLGPLDYAPKWNYAHFINSPNVIPPSSQTMHEYRMEHNIPRQDVPCLPEDV</sequence>
<dbReference type="GO" id="GO:0003968">
    <property type="term" value="F:RNA-directed RNA polymerase activity"/>
    <property type="evidence" value="ECO:0007669"/>
    <property type="project" value="UniProtKB-KW"/>
</dbReference>
<reference evidence="6" key="2">
    <citation type="submission" date="2020-03" db="EMBL/GenBank/DDBJ databases">
        <title>Diverse partitiviruses from the phytopathogenic fungus, Rosellinia necatrix.</title>
        <authorList>
            <person name="Telengech P."/>
            <person name="Hisano S."/>
            <person name="Mugambi C."/>
            <person name="Hyodo K."/>
            <person name="Arjona J."/>
            <person name="Lopez C."/>
            <person name="Kanematsu S."/>
            <person name="Kondo H."/>
            <person name="Suzuki N."/>
        </authorList>
    </citation>
    <scope>NUCLEOTIDE SEQUENCE</scope>
    <source>
        <strain evidence="6">W744</strain>
    </source>
</reference>
<proteinExistence type="predicted"/>
<reference evidence="6" key="1">
    <citation type="submission" date="2020-01" db="EMBL/GenBank/DDBJ databases">
        <authorList>
            <person name="Paul T."/>
            <person name="Suzuki N."/>
            <person name="Kondo H."/>
        </authorList>
    </citation>
    <scope>NUCLEOTIDE SEQUENCE</scope>
    <source>
        <strain evidence="6">W744</strain>
    </source>
</reference>
<evidence type="ECO:0000256" key="2">
    <source>
        <dbReference type="ARBA" id="ARBA00022679"/>
    </source>
</evidence>
<evidence type="ECO:0000313" key="6">
    <source>
        <dbReference type="EMBL" id="BBU59840.1"/>
    </source>
</evidence>
<dbReference type="GO" id="GO:0003723">
    <property type="term" value="F:RNA binding"/>
    <property type="evidence" value="ECO:0007669"/>
    <property type="project" value="InterPro"/>
</dbReference>
<evidence type="ECO:0000256" key="3">
    <source>
        <dbReference type="ARBA" id="ARBA00022695"/>
    </source>
</evidence>
<evidence type="ECO:0000256" key="1">
    <source>
        <dbReference type="ARBA" id="ARBA00022484"/>
    </source>
</evidence>